<dbReference type="HOGENOM" id="CLU_1957606_0_0_3"/>
<keyword evidence="4" id="KW-1185">Reference proteome</keyword>
<evidence type="ECO:0000313" key="4">
    <source>
        <dbReference type="Proteomes" id="UP000000788"/>
    </source>
</evidence>
<organism evidence="3 4">
    <name type="scientific">Prochlorococcus marinus (strain MIT 9211)</name>
    <dbReference type="NCBI Taxonomy" id="93059"/>
    <lineage>
        <taxon>Bacteria</taxon>
        <taxon>Bacillati</taxon>
        <taxon>Cyanobacteriota</taxon>
        <taxon>Cyanophyceae</taxon>
        <taxon>Synechococcales</taxon>
        <taxon>Prochlorococcaceae</taxon>
        <taxon>Prochlorococcus</taxon>
    </lineage>
</organism>
<dbReference type="AlphaFoldDB" id="A9BB24"/>
<protein>
    <recommendedName>
        <fullName evidence="2">HTH cro/C1-type domain-containing protein</fullName>
    </recommendedName>
</protein>
<dbReference type="Pfam" id="PF13413">
    <property type="entry name" value="HTH_25"/>
    <property type="match status" value="1"/>
</dbReference>
<dbReference type="STRING" id="93059.P9211_11051"/>
<dbReference type="EMBL" id="CP000878">
    <property type="protein sequence ID" value="ABX09036.1"/>
    <property type="molecule type" value="Genomic_DNA"/>
</dbReference>
<dbReference type="KEGG" id="pmj:P9211_11051"/>
<dbReference type="InterPro" id="IPR001387">
    <property type="entry name" value="Cro/C1-type_HTH"/>
</dbReference>
<keyword evidence="1" id="KW-0472">Membrane</keyword>
<dbReference type="PROSITE" id="PS50943">
    <property type="entry name" value="HTH_CROC1"/>
    <property type="match status" value="1"/>
</dbReference>
<feature type="transmembrane region" description="Helical" evidence="1">
    <location>
        <begin position="84"/>
        <end position="107"/>
    </location>
</feature>
<dbReference type="SUPFAM" id="SSF47413">
    <property type="entry name" value="lambda repressor-like DNA-binding domains"/>
    <property type="match status" value="1"/>
</dbReference>
<dbReference type="Proteomes" id="UP000000788">
    <property type="component" value="Chromosome"/>
</dbReference>
<dbReference type="CDD" id="cd00093">
    <property type="entry name" value="HTH_XRE"/>
    <property type="match status" value="1"/>
</dbReference>
<feature type="domain" description="HTH cro/C1-type" evidence="2">
    <location>
        <begin position="2"/>
        <end position="33"/>
    </location>
</feature>
<dbReference type="SMART" id="SM00530">
    <property type="entry name" value="HTH_XRE"/>
    <property type="match status" value="1"/>
</dbReference>
<dbReference type="eggNOG" id="COG1426">
    <property type="taxonomic scope" value="Bacteria"/>
</dbReference>
<dbReference type="InterPro" id="IPR010982">
    <property type="entry name" value="Lambda_DNA-bd_dom_sf"/>
</dbReference>
<keyword evidence="1" id="KW-0812">Transmembrane</keyword>
<dbReference type="GO" id="GO:0003677">
    <property type="term" value="F:DNA binding"/>
    <property type="evidence" value="ECO:0007669"/>
    <property type="project" value="InterPro"/>
</dbReference>
<reference evidence="3 4" key="1">
    <citation type="journal article" date="2007" name="PLoS Genet.">
        <title>Patterns and implications of gene gain and loss in the evolution of Prochlorococcus.</title>
        <authorList>
            <person name="Kettler G.C."/>
            <person name="Martiny A.C."/>
            <person name="Huang K."/>
            <person name="Zucker J."/>
            <person name="Coleman M.L."/>
            <person name="Rodrigue S."/>
            <person name="Chen F."/>
            <person name="Lapidus A."/>
            <person name="Ferriera S."/>
            <person name="Johnson J."/>
            <person name="Steglich C."/>
            <person name="Church G.M."/>
            <person name="Richardson P."/>
            <person name="Chisholm S.W."/>
        </authorList>
    </citation>
    <scope>NUCLEOTIDE SEQUENCE [LARGE SCALE GENOMIC DNA]</scope>
    <source>
        <strain evidence="4">MIT 9211</strain>
    </source>
</reference>
<evidence type="ECO:0000259" key="2">
    <source>
        <dbReference type="PROSITE" id="PS50943"/>
    </source>
</evidence>
<evidence type="ECO:0000256" key="1">
    <source>
        <dbReference type="SAM" id="Phobius"/>
    </source>
</evidence>
<dbReference type="Gene3D" id="1.10.260.40">
    <property type="entry name" value="lambda repressor-like DNA-binding domains"/>
    <property type="match status" value="1"/>
</dbReference>
<sequence>MLKEKREQRGLSRTDLSSQTRISVAVIQAIENGWLNQLPEKAYLSKMLLILEDQLGLKRNSLKIFCEEESKSDKSLRLFTLGNINIFSSWQGSFIYFLLIGLSIFMINKQQEYLSIKNSQTTAPIIIK</sequence>
<evidence type="ECO:0000313" key="3">
    <source>
        <dbReference type="EMBL" id="ABX09036.1"/>
    </source>
</evidence>
<gene>
    <name evidence="3" type="ordered locus">P9211_11051</name>
</gene>
<proteinExistence type="predicted"/>
<keyword evidence="1" id="KW-1133">Transmembrane helix</keyword>
<accession>A9BB24</accession>
<name>A9BB24_PROM4</name>